<dbReference type="Pfam" id="PF12738">
    <property type="entry name" value="PTCB-BRCT"/>
    <property type="match status" value="1"/>
</dbReference>
<dbReference type="GO" id="GO:2000431">
    <property type="term" value="P:regulation of cytokinesis, actomyosin contractile ring assembly"/>
    <property type="evidence" value="ECO:0007669"/>
    <property type="project" value="InterPro"/>
</dbReference>
<dbReference type="InterPro" id="IPR036420">
    <property type="entry name" value="BRCT_dom_sf"/>
</dbReference>
<evidence type="ECO:0000256" key="1">
    <source>
        <dbReference type="SAM" id="MobiDB-lite"/>
    </source>
</evidence>
<dbReference type="InterPro" id="IPR049395">
    <property type="entry name" value="ECT2_PH"/>
</dbReference>
<reference evidence="7" key="1">
    <citation type="submission" date="2017-02" db="UniProtKB">
        <authorList>
            <consortium name="WormBaseParasite"/>
        </authorList>
    </citation>
    <scope>IDENTIFICATION</scope>
</reference>
<evidence type="ECO:0000259" key="3">
    <source>
        <dbReference type="PROSITE" id="PS50172"/>
    </source>
</evidence>
<feature type="compositionally biased region" description="Polar residues" evidence="1">
    <location>
        <begin position="363"/>
        <end position="380"/>
    </location>
</feature>
<dbReference type="CDD" id="cd17732">
    <property type="entry name" value="BRCT_Ect2_rpt2"/>
    <property type="match status" value="1"/>
</dbReference>
<dbReference type="GO" id="GO:0007399">
    <property type="term" value="P:nervous system development"/>
    <property type="evidence" value="ECO:0007669"/>
    <property type="project" value="TreeGrafter"/>
</dbReference>
<dbReference type="AlphaFoldDB" id="A0A0N4UPK0"/>
<keyword evidence="6" id="KW-1185">Reference proteome</keyword>
<evidence type="ECO:0000313" key="7">
    <source>
        <dbReference type="WBParaSite" id="DME_0000989101-mRNA-1"/>
    </source>
</evidence>
<feature type="compositionally biased region" description="Basic and acidic residues" evidence="1">
    <location>
        <begin position="351"/>
        <end position="362"/>
    </location>
</feature>
<dbReference type="GO" id="GO:0005085">
    <property type="term" value="F:guanyl-nucleotide exchange factor activity"/>
    <property type="evidence" value="ECO:0007669"/>
    <property type="project" value="InterPro"/>
</dbReference>
<name>A0A0N4UPK0_DRAME</name>
<evidence type="ECO:0000259" key="2">
    <source>
        <dbReference type="PROSITE" id="PS50010"/>
    </source>
</evidence>
<dbReference type="PANTHER" id="PTHR16777:SF2">
    <property type="entry name" value="PROTEIN ECT2"/>
    <property type="match status" value="1"/>
</dbReference>
<dbReference type="GO" id="GO:0000281">
    <property type="term" value="P:mitotic cytokinesis"/>
    <property type="evidence" value="ECO:0007669"/>
    <property type="project" value="TreeGrafter"/>
</dbReference>
<feature type="domain" description="BRCT" evidence="3">
    <location>
        <begin position="249"/>
        <end position="334"/>
    </location>
</feature>
<dbReference type="OrthoDB" id="9997817at2759"/>
<feature type="domain" description="BRCT" evidence="3">
    <location>
        <begin position="155"/>
        <end position="227"/>
    </location>
</feature>
<dbReference type="STRING" id="318479.A0A0N4UPK0"/>
<dbReference type="WBParaSite" id="DME_0000989101-mRNA-1">
    <property type="protein sequence ID" value="DME_0000989101-mRNA-1"/>
    <property type="gene ID" value="DME_0000989101"/>
</dbReference>
<accession>A0A0N4UPK0</accession>
<dbReference type="SUPFAM" id="SSF52113">
    <property type="entry name" value="BRCT domain"/>
    <property type="match status" value="2"/>
</dbReference>
<feature type="region of interest" description="Disordered" evidence="1">
    <location>
        <begin position="351"/>
        <end position="382"/>
    </location>
</feature>
<dbReference type="Proteomes" id="UP000274756">
    <property type="component" value="Unassembled WGS sequence"/>
</dbReference>
<dbReference type="Gene3D" id="1.20.900.10">
    <property type="entry name" value="Dbl homology (DH) domain"/>
    <property type="match status" value="1"/>
</dbReference>
<dbReference type="Pfam" id="PF00621">
    <property type="entry name" value="RhoGEF"/>
    <property type="match status" value="1"/>
</dbReference>
<dbReference type="InterPro" id="IPR001357">
    <property type="entry name" value="BRCT_dom"/>
</dbReference>
<dbReference type="SMART" id="SM00292">
    <property type="entry name" value="BRCT"/>
    <property type="match status" value="2"/>
</dbReference>
<dbReference type="GO" id="GO:0005938">
    <property type="term" value="C:cell cortex"/>
    <property type="evidence" value="ECO:0007669"/>
    <property type="project" value="TreeGrafter"/>
</dbReference>
<evidence type="ECO:0000313" key="4">
    <source>
        <dbReference type="EMBL" id="VDN60821.1"/>
    </source>
</evidence>
<reference evidence="4 6" key="2">
    <citation type="submission" date="2018-11" db="EMBL/GenBank/DDBJ databases">
        <authorList>
            <consortium name="Pathogen Informatics"/>
        </authorList>
    </citation>
    <scope>NUCLEOTIDE SEQUENCE [LARGE SCALE GENOMIC DNA]</scope>
</reference>
<dbReference type="InterPro" id="IPR035899">
    <property type="entry name" value="DBL_dom_sf"/>
</dbReference>
<organism evidence="5 7">
    <name type="scientific">Dracunculus medinensis</name>
    <name type="common">Guinea worm</name>
    <dbReference type="NCBI Taxonomy" id="318479"/>
    <lineage>
        <taxon>Eukaryota</taxon>
        <taxon>Metazoa</taxon>
        <taxon>Ecdysozoa</taxon>
        <taxon>Nematoda</taxon>
        <taxon>Chromadorea</taxon>
        <taxon>Rhabditida</taxon>
        <taxon>Spirurina</taxon>
        <taxon>Dracunculoidea</taxon>
        <taxon>Dracunculidae</taxon>
        <taxon>Dracunculus</taxon>
    </lineage>
</organism>
<dbReference type="PROSITE" id="PS50010">
    <property type="entry name" value="DH_2"/>
    <property type="match status" value="1"/>
</dbReference>
<protein>
    <submittedName>
        <fullName evidence="7">Protein ECT2</fullName>
    </submittedName>
</protein>
<evidence type="ECO:0000313" key="6">
    <source>
        <dbReference type="Proteomes" id="UP000274756"/>
    </source>
</evidence>
<dbReference type="CDD" id="cd00160">
    <property type="entry name" value="RhoGEF"/>
    <property type="match status" value="1"/>
</dbReference>
<dbReference type="Proteomes" id="UP000038040">
    <property type="component" value="Unplaced"/>
</dbReference>
<dbReference type="InterPro" id="IPR026817">
    <property type="entry name" value="Ect2"/>
</dbReference>
<feature type="domain" description="DH" evidence="2">
    <location>
        <begin position="406"/>
        <end position="595"/>
    </location>
</feature>
<dbReference type="GO" id="GO:0005096">
    <property type="term" value="F:GTPase activator activity"/>
    <property type="evidence" value="ECO:0007669"/>
    <property type="project" value="InterPro"/>
</dbReference>
<dbReference type="PANTHER" id="PTHR16777">
    <property type="entry name" value="PROTEIN ECT2"/>
    <property type="match status" value="1"/>
</dbReference>
<dbReference type="Pfam" id="PF21242">
    <property type="entry name" value="ECT2_PH"/>
    <property type="match status" value="1"/>
</dbReference>
<sequence length="920" mass="105005">MEESSFIFNETADNSIVDDLQLGENLVNTHLSTRRIKHICVVDTAGNNREILNLLQLNGANKMTLNHLIHTKVQKNYGHNGNYGKDHFGIDVMKNIGDIKCLNDPNVVYLCDDFINSTNFKYLQSCGKFIIGPAIVRSRALQSKPLYIPRPNRPLYSDSMVGVRISLSGLSTRQCRDIVDLVHYMGGSARKKFSASTTHLITEAAIGKAYRMAISMGCIVVHTQWMYAAWAVRDDITVRVTNKEFVNKFLIEPFCGLTLYFIAFPDDELKDMQMKTLENNGKLAQSLQEATHIVISNSPDANIEGMDKQNIVSAEWFWLSIQLGCCANEEIYQWRGAHYFSKKKSLLSPHKIEQNKSIREPTRSNSKSSMDNPENSNSSALPDYSEQFLSSEDLNGSSISSRKFDKRHAVCKEMLETEENYLKALKIVIQLFKEPLEMQLSNPELALLSKTEISQIFSKIPALIEVHEKIHNDLRTYVMHWANDRLIGKVWLDYAAHLEPVYKAFVTNYDVAVNTLDLCDKRPKFHAFLKAAESRPECQRNHIADLLVRPIQRLPSVLLLMKALLKRTDRNNPDHHYLVKAMKAIEQILASANESRRQNDFYTEILGLSSVIDGFPVKIDVNVRDIFFRQIGNCYLVFYLFFENCSVFILQAEILSSARALTGELTVISLGGEDEWSKTRGKKMIIFLFNDVIEIAKVRRNGNENEYPLAISSAGYLSRQFSFSTLRQSKKRFKHYQQYVLTSIRQIDTILYDEIPGLFVISFRVSQCENFWVAQSLESRSGETRKFLQDLAKQIFYLCGRNTIVEETRFDHDAMALGDSDKVAMIGKALQFASHRKPSVSVNFVRPQGTFRRAMSSMQIGLSNTLSRLHSRSNLSSINENSTQNKHNLSIHTSRGLRQILSSSTFFPLRLKRNDSVLHH</sequence>
<proteinExistence type="predicted"/>
<dbReference type="GO" id="GO:0005634">
    <property type="term" value="C:nucleus"/>
    <property type="evidence" value="ECO:0007669"/>
    <property type="project" value="InterPro"/>
</dbReference>
<dbReference type="PROSITE" id="PS50172">
    <property type="entry name" value="BRCT"/>
    <property type="match status" value="2"/>
</dbReference>
<dbReference type="Gene3D" id="3.40.50.10190">
    <property type="entry name" value="BRCT domain"/>
    <property type="match status" value="3"/>
</dbReference>
<evidence type="ECO:0000313" key="5">
    <source>
        <dbReference type="Proteomes" id="UP000038040"/>
    </source>
</evidence>
<dbReference type="SUPFAM" id="SSF48065">
    <property type="entry name" value="DBL homology domain (DH-domain)"/>
    <property type="match status" value="1"/>
</dbReference>
<dbReference type="SMART" id="SM00325">
    <property type="entry name" value="RhoGEF"/>
    <property type="match status" value="1"/>
</dbReference>
<gene>
    <name evidence="4" type="ORF">DME_LOCUS10794</name>
</gene>
<dbReference type="InterPro" id="IPR000219">
    <property type="entry name" value="DH_dom"/>
</dbReference>
<dbReference type="EMBL" id="UYYG01001248">
    <property type="protein sequence ID" value="VDN60821.1"/>
    <property type="molecule type" value="Genomic_DNA"/>
</dbReference>